<dbReference type="AlphaFoldDB" id="Q2NQD6"/>
<feature type="domain" description="KilA-N DNA-binding" evidence="1">
    <location>
        <begin position="14"/>
        <end position="93"/>
    </location>
</feature>
<gene>
    <name evidence="2" type="ordered locus">SG2364</name>
</gene>
<dbReference type="InterPro" id="IPR018873">
    <property type="entry name" value="KilA-N_DNA-bd_domain"/>
</dbReference>
<dbReference type="Proteomes" id="UP000001932">
    <property type="component" value="Chromosome"/>
</dbReference>
<organism evidence="2 3">
    <name type="scientific">Sodalis glossinidius (strain morsitans)</name>
    <dbReference type="NCBI Taxonomy" id="343509"/>
    <lineage>
        <taxon>Bacteria</taxon>
        <taxon>Pseudomonadati</taxon>
        <taxon>Pseudomonadota</taxon>
        <taxon>Gammaproteobacteria</taxon>
        <taxon>Enterobacterales</taxon>
        <taxon>Bruguierivoracaceae</taxon>
        <taxon>Sodalis</taxon>
    </lineage>
</organism>
<dbReference type="KEGG" id="sgl:SG2364"/>
<evidence type="ECO:0000313" key="2">
    <source>
        <dbReference type="EMBL" id="BAE75639.1"/>
    </source>
</evidence>
<dbReference type="Pfam" id="PF10543">
    <property type="entry name" value="ORF6N"/>
    <property type="match status" value="1"/>
</dbReference>
<dbReference type="EMBL" id="AP008232">
    <property type="protein sequence ID" value="BAE75639.1"/>
    <property type="molecule type" value="Genomic_DNA"/>
</dbReference>
<dbReference type="HOGENOM" id="CLU_1364453_0_0_6"/>
<evidence type="ECO:0000259" key="1">
    <source>
        <dbReference type="Pfam" id="PF10543"/>
    </source>
</evidence>
<reference evidence="2 3" key="1">
    <citation type="journal article" date="2006" name="Genome Res.">
        <title>Massive genome erosion and functional adaptations provide insights into the symbiotic lifestyle of Sodalis glossinidius in the tsetse host.</title>
        <authorList>
            <person name="Toh H."/>
            <person name="Weiss B.L."/>
            <person name="Perkin S.A.H."/>
            <person name="Yamashita A."/>
            <person name="Oshima K."/>
            <person name="Hattori M."/>
            <person name="Aksoy S."/>
        </authorList>
    </citation>
    <scope>NUCLEOTIDE SEQUENCE [LARGE SCALE GENOMIC DNA]</scope>
    <source>
        <strain evidence="3">morsitans</strain>
    </source>
</reference>
<dbReference type="BioCyc" id="SGLO343509:SGP1_RS21520-MONOMER"/>
<protein>
    <submittedName>
        <fullName evidence="2">Hypothetical phage protein</fullName>
    </submittedName>
</protein>
<dbReference type="OrthoDB" id="6555472at2"/>
<proteinExistence type="predicted"/>
<sequence length="200" mass="22872">MSNFVAIQNTAMPVVEYQGKRVVTFAMIDKVHGRPKGTACAAFNRNRRRFVEGRDFFNVTSYVKRMRSLEGVFPARSSKGILITEFGYLILIKSFNDDLSWDVQNQMVESYFRRNTLGELRHVEIPSLEELSQMPAEKAQHIVAKAEKEFSFGHGKPGSAAMTLRRKELKQIRPAIRTFIDLHQISICDLGDFVKVKNNT</sequence>
<dbReference type="STRING" id="343509.SG2364"/>
<keyword evidence="3" id="KW-1185">Reference proteome</keyword>
<dbReference type="RefSeq" id="WP_011412170.1">
    <property type="nucleotide sequence ID" value="NC_007712.1"/>
</dbReference>
<accession>Q2NQD6</accession>
<name>Q2NQD6_SODGM</name>
<dbReference type="eggNOG" id="ENOG503357C">
    <property type="taxonomic scope" value="Bacteria"/>
</dbReference>
<evidence type="ECO:0000313" key="3">
    <source>
        <dbReference type="Proteomes" id="UP000001932"/>
    </source>
</evidence>